<dbReference type="Proteomes" id="UP000220102">
    <property type="component" value="Unassembled WGS sequence"/>
</dbReference>
<dbReference type="GO" id="GO:0005975">
    <property type="term" value="P:carbohydrate metabolic process"/>
    <property type="evidence" value="ECO:0007669"/>
    <property type="project" value="InterPro"/>
</dbReference>
<dbReference type="Pfam" id="PF02922">
    <property type="entry name" value="CBM_48"/>
    <property type="match status" value="1"/>
</dbReference>
<feature type="domain" description="Glycoside hydrolase family 13 N-terminal" evidence="1">
    <location>
        <begin position="24"/>
        <end position="79"/>
    </location>
</feature>
<evidence type="ECO:0000313" key="2">
    <source>
        <dbReference type="EMBL" id="PEN14949.1"/>
    </source>
</evidence>
<dbReference type="SUPFAM" id="SSF81296">
    <property type="entry name" value="E set domains"/>
    <property type="match status" value="1"/>
</dbReference>
<evidence type="ECO:0000313" key="3">
    <source>
        <dbReference type="Proteomes" id="UP000220102"/>
    </source>
</evidence>
<gene>
    <name evidence="2" type="ORF">CRI94_01260</name>
</gene>
<dbReference type="CDD" id="cd07184">
    <property type="entry name" value="E_set_Isoamylase_like_N"/>
    <property type="match status" value="1"/>
</dbReference>
<evidence type="ECO:0000259" key="1">
    <source>
        <dbReference type="Pfam" id="PF02922"/>
    </source>
</evidence>
<accession>A0A2A8D1W8</accession>
<comment type="caution">
    <text evidence="2">The sequence shown here is derived from an EMBL/GenBank/DDBJ whole genome shotgun (WGS) entry which is preliminary data.</text>
</comment>
<dbReference type="AlphaFoldDB" id="A0A2A8D1W8"/>
<organism evidence="2 3">
    <name type="scientific">Longibacter salinarum</name>
    <dbReference type="NCBI Taxonomy" id="1850348"/>
    <lineage>
        <taxon>Bacteria</taxon>
        <taxon>Pseudomonadati</taxon>
        <taxon>Rhodothermota</taxon>
        <taxon>Rhodothermia</taxon>
        <taxon>Rhodothermales</taxon>
        <taxon>Salisaetaceae</taxon>
        <taxon>Longibacter</taxon>
    </lineage>
</organism>
<dbReference type="Gene3D" id="2.60.40.10">
    <property type="entry name" value="Immunoglobulins"/>
    <property type="match status" value="1"/>
</dbReference>
<dbReference type="RefSeq" id="WP_098073847.1">
    <property type="nucleotide sequence ID" value="NZ_PDEQ01000001.1"/>
</dbReference>
<sequence>MIKKVNKRGSNKVKVTFVLPENHPHAADMHVVGDFNNWEEGRNKFVRRSNQTYSTNVMLKEGQRYAFRYYSPSNGWENEPNADAFEHNEHGSDNCIIVT</sequence>
<dbReference type="EMBL" id="PDEQ01000001">
    <property type="protein sequence ID" value="PEN14949.1"/>
    <property type="molecule type" value="Genomic_DNA"/>
</dbReference>
<keyword evidence="3" id="KW-1185">Reference proteome</keyword>
<proteinExistence type="predicted"/>
<name>A0A2A8D1W8_9BACT</name>
<dbReference type="InterPro" id="IPR013783">
    <property type="entry name" value="Ig-like_fold"/>
</dbReference>
<dbReference type="InterPro" id="IPR004193">
    <property type="entry name" value="Glyco_hydro_13_N"/>
</dbReference>
<reference evidence="2 3" key="1">
    <citation type="submission" date="2017-10" db="EMBL/GenBank/DDBJ databases">
        <title>Draft genome of Longibacter Salinarum.</title>
        <authorList>
            <person name="Goh K.M."/>
            <person name="Shamsir M.S."/>
            <person name="Lim S.W."/>
        </authorList>
    </citation>
    <scope>NUCLEOTIDE SEQUENCE [LARGE SCALE GENOMIC DNA]</scope>
    <source>
        <strain evidence="2 3">KCTC 52045</strain>
    </source>
</reference>
<protein>
    <submittedName>
        <fullName evidence="2">Isoamylase</fullName>
    </submittedName>
</protein>
<dbReference type="InterPro" id="IPR014756">
    <property type="entry name" value="Ig_E-set"/>
</dbReference>
<dbReference type="GO" id="GO:0004553">
    <property type="term" value="F:hydrolase activity, hydrolyzing O-glycosyl compounds"/>
    <property type="evidence" value="ECO:0007669"/>
    <property type="project" value="InterPro"/>
</dbReference>
<dbReference type="OrthoDB" id="5451596at2"/>